<sequence length="646" mass="72147">MHLKYILFLVVFMFSNGLVLVGQADYTTAINASKKTKEAYKKAYSYILQRDYKSAKKDLNKLLKKDPTFVNAYIQLGYISEVEGNLEDAKGFFNKVLELAPDYYPKAYMDLSRIGMKEETYGDVVTHLTKFLTYDKLHPNLVNTAKRRLGNAEFRPKALANPVPFEPKNLGEQINSDDREYFPSITLDDELVYTVQIGQGQQGQEDLYRSQCTEGVWEKRQPISDVNTSENEAAQSISADGKLLVFTVCNRREDYGSCDLYYSKKINGKWTKPRNIGAPINSKNWESQPSIAPNSDAIYFVRGGARGQGDKNIFVTKLQADGTWGTPQKVEELNTPYHESSPSLHPDGKTLYFSSDGHPGMGGLDLFVTRMQADGTWGTPVNLGYPINTKKQEEALAVNRKGNLAFLASDRLGGYGSMDLYSFELPEAARPSAVTYINGITLSAETNLPLTAAVEIVDLKTGKVVVQLQTPRNGTFIACLPVGQYALNAKKDGYLFFSANYDLTEEKSLNLAYPLEAKLQPIVYKGDHVTKKVIREPIVLENVFFATASAKLKSESKVELDKLKALLEKNESLHIQLNGHTDNVGKPEDNLRLSDARAKAVMDYLIRQGIEAKRLQAKGFGETKPIYSNDSVKGRAANRRTEFEVL</sequence>
<name>A0A6S6U711_9BACT</name>
<dbReference type="SMART" id="SM00028">
    <property type="entry name" value="TPR"/>
    <property type="match status" value="2"/>
</dbReference>
<feature type="domain" description="OmpA-like" evidence="6">
    <location>
        <begin position="529"/>
        <end position="646"/>
    </location>
</feature>
<keyword evidence="7" id="KW-0449">Lipoprotein</keyword>
<dbReference type="InterPro" id="IPR011042">
    <property type="entry name" value="6-blade_b-propeller_TolB-like"/>
</dbReference>
<keyword evidence="2 5" id="KW-0472">Membrane</keyword>
<accession>A0A6S6U711</accession>
<proteinExistence type="predicted"/>
<dbReference type="SUPFAM" id="SSF103088">
    <property type="entry name" value="OmpA-like"/>
    <property type="match status" value="1"/>
</dbReference>
<dbReference type="Gene3D" id="3.30.1330.60">
    <property type="entry name" value="OmpA-like domain"/>
    <property type="match status" value="1"/>
</dbReference>
<comment type="subcellular location">
    <subcellularLocation>
        <location evidence="1">Cell outer membrane</location>
    </subcellularLocation>
</comment>
<evidence type="ECO:0000256" key="5">
    <source>
        <dbReference type="PROSITE-ProRule" id="PRU00473"/>
    </source>
</evidence>
<dbReference type="Pfam" id="PF13181">
    <property type="entry name" value="TPR_8"/>
    <property type="match status" value="1"/>
</dbReference>
<dbReference type="Pfam" id="PF00691">
    <property type="entry name" value="OmpA"/>
    <property type="match status" value="1"/>
</dbReference>
<dbReference type="Gene3D" id="2.120.10.30">
    <property type="entry name" value="TolB, C-terminal domain"/>
    <property type="match status" value="1"/>
</dbReference>
<evidence type="ECO:0000256" key="2">
    <source>
        <dbReference type="ARBA" id="ARBA00023136"/>
    </source>
</evidence>
<dbReference type="PANTHER" id="PTHR30329">
    <property type="entry name" value="STATOR ELEMENT OF FLAGELLAR MOTOR COMPLEX"/>
    <property type="match status" value="1"/>
</dbReference>
<gene>
    <name evidence="7" type="ORF">HELGO_WM19075</name>
</gene>
<dbReference type="InterPro" id="IPR036737">
    <property type="entry name" value="OmpA-like_sf"/>
</dbReference>
<dbReference type="Gene3D" id="1.25.40.10">
    <property type="entry name" value="Tetratricopeptide repeat domain"/>
    <property type="match status" value="1"/>
</dbReference>
<dbReference type="InterPro" id="IPR019734">
    <property type="entry name" value="TPR_rpt"/>
</dbReference>
<evidence type="ECO:0000256" key="4">
    <source>
        <dbReference type="PROSITE-ProRule" id="PRU00339"/>
    </source>
</evidence>
<evidence type="ECO:0000256" key="3">
    <source>
        <dbReference type="ARBA" id="ARBA00023237"/>
    </source>
</evidence>
<dbReference type="PRINTS" id="PR01021">
    <property type="entry name" value="OMPADOMAIN"/>
</dbReference>
<dbReference type="SUPFAM" id="SSF69322">
    <property type="entry name" value="Tricorn protease domain 2"/>
    <property type="match status" value="1"/>
</dbReference>
<dbReference type="EMBL" id="CACVAQ010000326">
    <property type="protein sequence ID" value="CAA6823316.1"/>
    <property type="molecule type" value="Genomic_DNA"/>
</dbReference>
<dbReference type="InterPro" id="IPR011990">
    <property type="entry name" value="TPR-like_helical_dom_sf"/>
</dbReference>
<evidence type="ECO:0000259" key="6">
    <source>
        <dbReference type="PROSITE" id="PS51123"/>
    </source>
</evidence>
<dbReference type="AlphaFoldDB" id="A0A6S6U711"/>
<evidence type="ECO:0000256" key="1">
    <source>
        <dbReference type="ARBA" id="ARBA00004442"/>
    </source>
</evidence>
<dbReference type="Pfam" id="PF07676">
    <property type="entry name" value="PD40"/>
    <property type="match status" value="3"/>
</dbReference>
<evidence type="ECO:0000313" key="7">
    <source>
        <dbReference type="EMBL" id="CAA6823316.1"/>
    </source>
</evidence>
<dbReference type="InterPro" id="IPR011659">
    <property type="entry name" value="WD40"/>
</dbReference>
<dbReference type="PROSITE" id="PS51123">
    <property type="entry name" value="OMPA_2"/>
    <property type="match status" value="1"/>
</dbReference>
<dbReference type="CDD" id="cd07185">
    <property type="entry name" value="OmpA_C-like"/>
    <property type="match status" value="1"/>
</dbReference>
<dbReference type="PANTHER" id="PTHR30329:SF21">
    <property type="entry name" value="LIPOPROTEIN YIAD-RELATED"/>
    <property type="match status" value="1"/>
</dbReference>
<protein>
    <submittedName>
        <fullName evidence="7">Outer membrane lipoprotein omp16</fullName>
    </submittedName>
</protein>
<dbReference type="InterPro" id="IPR050330">
    <property type="entry name" value="Bact_OuterMem_StrucFunc"/>
</dbReference>
<dbReference type="InterPro" id="IPR006664">
    <property type="entry name" value="OMP_bac"/>
</dbReference>
<dbReference type="SUPFAM" id="SSF48452">
    <property type="entry name" value="TPR-like"/>
    <property type="match status" value="1"/>
</dbReference>
<organism evidence="7">
    <name type="scientific">uncultured Aureispira sp</name>
    <dbReference type="NCBI Taxonomy" id="1331704"/>
    <lineage>
        <taxon>Bacteria</taxon>
        <taxon>Pseudomonadati</taxon>
        <taxon>Bacteroidota</taxon>
        <taxon>Saprospiria</taxon>
        <taxon>Saprospirales</taxon>
        <taxon>Saprospiraceae</taxon>
        <taxon>Aureispira</taxon>
        <taxon>environmental samples</taxon>
    </lineage>
</organism>
<feature type="repeat" description="TPR" evidence="4">
    <location>
        <begin position="70"/>
        <end position="103"/>
    </location>
</feature>
<dbReference type="GO" id="GO:0009279">
    <property type="term" value="C:cell outer membrane"/>
    <property type="evidence" value="ECO:0007669"/>
    <property type="project" value="UniProtKB-SubCell"/>
</dbReference>
<dbReference type="PROSITE" id="PS50005">
    <property type="entry name" value="TPR"/>
    <property type="match status" value="1"/>
</dbReference>
<reference evidence="7" key="1">
    <citation type="submission" date="2020-01" db="EMBL/GenBank/DDBJ databases">
        <authorList>
            <person name="Meier V. D."/>
            <person name="Meier V D."/>
        </authorList>
    </citation>
    <scope>NUCLEOTIDE SEQUENCE</scope>
    <source>
        <strain evidence="7">HLG_WM_MAG_10</strain>
    </source>
</reference>
<keyword evidence="3" id="KW-0998">Cell outer membrane</keyword>
<dbReference type="InterPro" id="IPR006665">
    <property type="entry name" value="OmpA-like"/>
</dbReference>
<keyword evidence="4" id="KW-0802">TPR repeat</keyword>